<dbReference type="Pfam" id="PF13407">
    <property type="entry name" value="Peripla_BP_4"/>
    <property type="match status" value="1"/>
</dbReference>
<feature type="chain" id="PRO_5033942302" evidence="4">
    <location>
        <begin position="47"/>
        <end position="337"/>
    </location>
</feature>
<dbReference type="InterPro" id="IPR025997">
    <property type="entry name" value="SBP_2_dom"/>
</dbReference>
<dbReference type="AlphaFoldDB" id="A0A850NQ05"/>
<feature type="domain" description="Periplasmic binding protein" evidence="5">
    <location>
        <begin position="59"/>
        <end position="306"/>
    </location>
</feature>
<keyword evidence="8" id="KW-1185">Reference proteome</keyword>
<dbReference type="GO" id="GO:0030246">
    <property type="term" value="F:carbohydrate binding"/>
    <property type="evidence" value="ECO:0007669"/>
    <property type="project" value="UniProtKB-ARBA"/>
</dbReference>
<organism evidence="7 9">
    <name type="scientific">Endobacter medicaginis</name>
    <dbReference type="NCBI Taxonomy" id="1181271"/>
    <lineage>
        <taxon>Bacteria</taxon>
        <taxon>Pseudomonadati</taxon>
        <taxon>Pseudomonadota</taxon>
        <taxon>Alphaproteobacteria</taxon>
        <taxon>Acetobacterales</taxon>
        <taxon>Acetobacteraceae</taxon>
        <taxon>Endobacter</taxon>
    </lineage>
</organism>
<evidence type="ECO:0000259" key="5">
    <source>
        <dbReference type="Pfam" id="PF13407"/>
    </source>
</evidence>
<reference evidence="7 9" key="1">
    <citation type="submission" date="2020-06" db="EMBL/GenBank/DDBJ databases">
        <title>Description of novel acetic acid bacteria.</title>
        <authorList>
            <person name="Sombolestani A."/>
        </authorList>
    </citation>
    <scope>NUCLEOTIDE SEQUENCE [LARGE SCALE GENOMIC DNA]</scope>
    <source>
        <strain evidence="7 9">LMG 26838</strain>
    </source>
</reference>
<feature type="signal peptide" evidence="4">
    <location>
        <begin position="1"/>
        <end position="46"/>
    </location>
</feature>
<keyword evidence="3 4" id="KW-0732">Signal</keyword>
<comment type="similarity">
    <text evidence="2">Belongs to the bacterial solute-binding protein 2 family.</text>
</comment>
<dbReference type="RefSeq" id="WP_176622001.1">
    <property type="nucleotide sequence ID" value="NZ_JABXXQ010000024.1"/>
</dbReference>
<evidence type="ECO:0000256" key="1">
    <source>
        <dbReference type="ARBA" id="ARBA00004196"/>
    </source>
</evidence>
<evidence type="ECO:0000256" key="3">
    <source>
        <dbReference type="ARBA" id="ARBA00022729"/>
    </source>
</evidence>
<gene>
    <name evidence="6" type="ORF">FHR90_000371</name>
    <name evidence="7" type="ORF">HUK83_02830</name>
</gene>
<evidence type="ECO:0000256" key="4">
    <source>
        <dbReference type="SAM" id="SignalP"/>
    </source>
</evidence>
<name>A0A850NQ05_9PROT</name>
<accession>A0A850NQ05</accession>
<comment type="subcellular location">
    <subcellularLocation>
        <location evidence="1">Cell envelope</location>
    </subcellularLocation>
</comment>
<dbReference type="Proteomes" id="UP000557688">
    <property type="component" value="Unassembled WGS sequence"/>
</dbReference>
<dbReference type="Gene3D" id="3.40.50.2300">
    <property type="match status" value="2"/>
</dbReference>
<dbReference type="InterPro" id="IPR028082">
    <property type="entry name" value="Peripla_BP_I"/>
</dbReference>
<evidence type="ECO:0000256" key="2">
    <source>
        <dbReference type="ARBA" id="ARBA00007639"/>
    </source>
</evidence>
<evidence type="ECO:0000313" key="6">
    <source>
        <dbReference type="EMBL" id="MBB3172565.1"/>
    </source>
</evidence>
<reference evidence="6 8" key="2">
    <citation type="submission" date="2020-08" db="EMBL/GenBank/DDBJ databases">
        <title>Genomic Encyclopedia of Type Strains, Phase III (KMG-III): the genomes of soil and plant-associated and newly described type strains.</title>
        <authorList>
            <person name="Whitman W."/>
        </authorList>
    </citation>
    <scope>NUCLEOTIDE SEQUENCE [LARGE SCALE GENOMIC DNA]</scope>
    <source>
        <strain evidence="6 8">CECT 8088</strain>
    </source>
</reference>
<evidence type="ECO:0000313" key="9">
    <source>
        <dbReference type="Proteomes" id="UP000565205"/>
    </source>
</evidence>
<dbReference type="PANTHER" id="PTHR46847:SF1">
    <property type="entry name" value="D-ALLOSE-BINDING PERIPLASMIC PROTEIN-RELATED"/>
    <property type="match status" value="1"/>
</dbReference>
<protein>
    <submittedName>
        <fullName evidence="6">Ribose transport system substrate-binding protein/inositol transport system substrate-binding protein</fullName>
    </submittedName>
    <submittedName>
        <fullName evidence="7">Substrate-binding domain-containing protein</fullName>
    </submittedName>
</protein>
<comment type="caution">
    <text evidence="7">The sequence shown here is derived from an EMBL/GenBank/DDBJ whole genome shotgun (WGS) entry which is preliminary data.</text>
</comment>
<evidence type="ECO:0000313" key="7">
    <source>
        <dbReference type="EMBL" id="NVN29275.1"/>
    </source>
</evidence>
<proteinExistence type="inferred from homology"/>
<dbReference type="GO" id="GO:0030313">
    <property type="term" value="C:cell envelope"/>
    <property type="evidence" value="ECO:0007669"/>
    <property type="project" value="UniProtKB-SubCell"/>
</dbReference>
<dbReference type="SUPFAM" id="SSF53822">
    <property type="entry name" value="Periplasmic binding protein-like I"/>
    <property type="match status" value="1"/>
</dbReference>
<dbReference type="EMBL" id="JACHXV010000001">
    <property type="protein sequence ID" value="MBB3172565.1"/>
    <property type="molecule type" value="Genomic_DNA"/>
</dbReference>
<dbReference type="Proteomes" id="UP000565205">
    <property type="component" value="Unassembled WGS sequence"/>
</dbReference>
<dbReference type="PANTHER" id="PTHR46847">
    <property type="entry name" value="D-ALLOSE-BINDING PERIPLASMIC PROTEIN-RELATED"/>
    <property type="match status" value="1"/>
</dbReference>
<evidence type="ECO:0000313" key="8">
    <source>
        <dbReference type="Proteomes" id="UP000557688"/>
    </source>
</evidence>
<sequence>MSFICPHRRAPLVACRTQAGSKRRSMTTLAALTTLATLAMSPVAAAAGEIGVTMVPPVGFFKFLRDGIDARAHQLSGVNVSFAYAEAGAGAAQVEQVRQFIQRHVDALIVLPADAGSTSAITALAIAAHTPLVFVNNGPRQDWFAGRVALAIPNDIVAGRLQAEKLAEELHGKGQIVLIMGPASHSAAAMRTQGVRDVLVHYPDIHVIETASADWDRQKARELVAGWLGKGDHFDAVAANNDEMALGAVAALADAGLPDGRIIVAGVDGLPDAVAAIKAHKLSFSVLQDAALEGRKALDDALGLAANAAVQQYDWVPFDLMTEQTLAQAATSTQRDN</sequence>
<dbReference type="EMBL" id="JABXXQ010000024">
    <property type="protein sequence ID" value="NVN29275.1"/>
    <property type="molecule type" value="Genomic_DNA"/>
</dbReference>